<accession>A0ABP0W154</accession>
<evidence type="ECO:0000259" key="1">
    <source>
        <dbReference type="Pfam" id="PF13460"/>
    </source>
</evidence>
<dbReference type="InterPro" id="IPR036291">
    <property type="entry name" value="NAD(P)-bd_dom_sf"/>
</dbReference>
<dbReference type="Gene3D" id="3.40.50.720">
    <property type="entry name" value="NAD(P)-binding Rossmann-like Domain"/>
    <property type="match status" value="1"/>
</dbReference>
<dbReference type="Proteomes" id="UP001497444">
    <property type="component" value="Chromosome 12"/>
</dbReference>
<dbReference type="EMBL" id="OZ020107">
    <property type="protein sequence ID" value="CAK9259936.1"/>
    <property type="molecule type" value="Genomic_DNA"/>
</dbReference>
<dbReference type="PANTHER" id="PTHR43162">
    <property type="match status" value="1"/>
</dbReference>
<dbReference type="SUPFAM" id="SSF51735">
    <property type="entry name" value="NAD(P)-binding Rossmann-fold domains"/>
    <property type="match status" value="1"/>
</dbReference>
<name>A0ABP0W154_9BRYO</name>
<dbReference type="PANTHER" id="PTHR43162:SF1">
    <property type="entry name" value="PRESTALK A DIFFERENTIATION PROTEIN A"/>
    <property type="match status" value="1"/>
</dbReference>
<gene>
    <name evidence="2" type="ORF">CSSPJE1EN1_LOCUS5414</name>
</gene>
<reference evidence="2" key="1">
    <citation type="submission" date="2024-02" db="EMBL/GenBank/DDBJ databases">
        <authorList>
            <consortium name="ELIXIR-Norway"/>
            <consortium name="Elixir Norway"/>
        </authorList>
    </citation>
    <scope>NUCLEOTIDE SEQUENCE</scope>
</reference>
<dbReference type="InterPro" id="IPR016040">
    <property type="entry name" value="NAD(P)-bd_dom"/>
</dbReference>
<feature type="domain" description="NAD(P)-binding" evidence="1">
    <location>
        <begin position="11"/>
        <end position="186"/>
    </location>
</feature>
<dbReference type="InterPro" id="IPR051604">
    <property type="entry name" value="Ergot_Alk_Oxidoreductase"/>
</dbReference>
<protein>
    <recommendedName>
        <fullName evidence="1">NAD(P)-binding domain-containing protein</fullName>
    </recommendedName>
</protein>
<dbReference type="Pfam" id="PF13460">
    <property type="entry name" value="NAD_binding_10"/>
    <property type="match status" value="1"/>
</dbReference>
<evidence type="ECO:0000313" key="2">
    <source>
        <dbReference type="EMBL" id="CAK9259936.1"/>
    </source>
</evidence>
<proteinExistence type="predicted"/>
<keyword evidence="3" id="KW-1185">Reference proteome</keyword>
<organism evidence="2 3">
    <name type="scientific">Sphagnum jensenii</name>
    <dbReference type="NCBI Taxonomy" id="128206"/>
    <lineage>
        <taxon>Eukaryota</taxon>
        <taxon>Viridiplantae</taxon>
        <taxon>Streptophyta</taxon>
        <taxon>Embryophyta</taxon>
        <taxon>Bryophyta</taxon>
        <taxon>Sphagnophytina</taxon>
        <taxon>Sphagnopsida</taxon>
        <taxon>Sphagnales</taxon>
        <taxon>Sphagnaceae</taxon>
        <taxon>Sphagnum</taxon>
    </lineage>
</organism>
<evidence type="ECO:0000313" key="3">
    <source>
        <dbReference type="Proteomes" id="UP001497444"/>
    </source>
</evidence>
<sequence length="292" mass="32580">MSNKVFFVTNASSKTGSLIAKLLLEVGKYTIRLGTRNPSKLSKFHAQGAEIVHVDHTLQSIIEAFKNVDGIYIVLPALIQNAEHVLIENYIKAAKETNVKHIVYLSAMDVDVKSYHRHKEYEQMVFDSEIPYTILRPTWFHENVVNYHATSVKKEGVFRTSAGDGVYTSVAIADIAAVVVEVLTNPKQHVGKIYTLTGEALSEKQVAQNLSKVIGKEVKHVNLTPEEHTTLLKQTSVGWKSPEEFANALVLLDKNKRDNLFNVVDPTLEQVLGRKAISLEEVLVMNASAFKD</sequence>
<dbReference type="Gene3D" id="3.90.25.10">
    <property type="entry name" value="UDP-galactose 4-epimerase, domain 1"/>
    <property type="match status" value="1"/>
</dbReference>